<proteinExistence type="predicted"/>
<protein>
    <submittedName>
        <fullName evidence="2">Uncharacterized protein</fullName>
    </submittedName>
</protein>
<comment type="caution">
    <text evidence="2">The sequence shown here is derived from an EMBL/GenBank/DDBJ whole genome shotgun (WGS) entry which is preliminary data.</text>
</comment>
<name>A0A4Q4T7H6_9PEZI</name>
<dbReference type="STRING" id="155417.A0A4Q4T7H6"/>
<accession>A0A4Q4T7H6</accession>
<sequence length="146" mass="15295">MPTRPARTASATRGSTMTTWGIPAGGAAPDAPEGVDDAAFTAAVLDAAEALLTPVLKLHGGADDVISFHGGFRKAACLLAIPHWAKDWEKRNGLELRDDVVPARGTRHGVQHVYGDGLVMLVYAGDDVGHVWMPRDTGNADLDASA</sequence>
<dbReference type="EMBL" id="QJNU01000370">
    <property type="protein sequence ID" value="RYP01083.1"/>
    <property type="molecule type" value="Genomic_DNA"/>
</dbReference>
<feature type="region of interest" description="Disordered" evidence="1">
    <location>
        <begin position="1"/>
        <end position="21"/>
    </location>
</feature>
<evidence type="ECO:0000256" key="1">
    <source>
        <dbReference type="SAM" id="MobiDB-lite"/>
    </source>
</evidence>
<dbReference type="Proteomes" id="UP000293360">
    <property type="component" value="Unassembled WGS sequence"/>
</dbReference>
<feature type="compositionally biased region" description="Polar residues" evidence="1">
    <location>
        <begin position="9"/>
        <end position="19"/>
    </location>
</feature>
<evidence type="ECO:0000313" key="2">
    <source>
        <dbReference type="EMBL" id="RYP01083.1"/>
    </source>
</evidence>
<organism evidence="2 3">
    <name type="scientific">Monosporascus ibericus</name>
    <dbReference type="NCBI Taxonomy" id="155417"/>
    <lineage>
        <taxon>Eukaryota</taxon>
        <taxon>Fungi</taxon>
        <taxon>Dikarya</taxon>
        <taxon>Ascomycota</taxon>
        <taxon>Pezizomycotina</taxon>
        <taxon>Sordariomycetes</taxon>
        <taxon>Xylariomycetidae</taxon>
        <taxon>Xylariales</taxon>
        <taxon>Xylariales incertae sedis</taxon>
        <taxon>Monosporascus</taxon>
    </lineage>
</organism>
<keyword evidence="3" id="KW-1185">Reference proteome</keyword>
<dbReference type="AlphaFoldDB" id="A0A4Q4T7H6"/>
<evidence type="ECO:0000313" key="3">
    <source>
        <dbReference type="Proteomes" id="UP000293360"/>
    </source>
</evidence>
<gene>
    <name evidence="2" type="ORF">DL764_006317</name>
</gene>
<dbReference type="OrthoDB" id="424610at2759"/>
<reference evidence="2 3" key="1">
    <citation type="submission" date="2018-06" db="EMBL/GenBank/DDBJ databases">
        <title>Complete Genomes of Monosporascus.</title>
        <authorList>
            <person name="Robinson A.J."/>
            <person name="Natvig D.O."/>
        </authorList>
    </citation>
    <scope>NUCLEOTIDE SEQUENCE [LARGE SCALE GENOMIC DNA]</scope>
    <source>
        <strain evidence="2 3">CBS 110550</strain>
    </source>
</reference>